<protein>
    <submittedName>
        <fullName evidence="1">Uncharacterized protein</fullName>
    </submittedName>
</protein>
<keyword evidence="2" id="KW-1185">Reference proteome</keyword>
<evidence type="ECO:0000313" key="1">
    <source>
        <dbReference type="EMBL" id="QWY81832.1"/>
    </source>
</evidence>
<dbReference type="EMBL" id="MW862981">
    <property type="protein sequence ID" value="QWY81832.1"/>
    <property type="molecule type" value="Genomic_DNA"/>
</dbReference>
<accession>A0A8F3INT5</accession>
<gene>
    <name evidence="1" type="primary">9</name>
    <name evidence="1" type="ORF">SEA_HONK_9</name>
</gene>
<evidence type="ECO:0000313" key="2">
    <source>
        <dbReference type="Proteomes" id="UP000693682"/>
    </source>
</evidence>
<name>A0A8F3INT5_9CAUD</name>
<sequence>MRAKLDRSAMVALLSGGFGQAAVSAAAADIAGRVNATAHDGPVEVTTGTHEAKLSAAASVTLDHPGGLAIEAKHGPLAKAAIAGGYTLRGGAG</sequence>
<organism evidence="1 2">
    <name type="scientific">Microbacterium phage Honk</name>
    <dbReference type="NCBI Taxonomy" id="2836095"/>
    <lineage>
        <taxon>Viruses</taxon>
        <taxon>Duplodnaviria</taxon>
        <taxon>Heunggongvirae</taxon>
        <taxon>Uroviricota</taxon>
        <taxon>Caudoviricetes</taxon>
        <taxon>Casidaviridae</taxon>
        <taxon>Honkvirus</taxon>
        <taxon>Honkvirus honk</taxon>
    </lineage>
</organism>
<reference evidence="1" key="1">
    <citation type="submission" date="2021-04" db="EMBL/GenBank/DDBJ databases">
        <authorList>
            <person name="Ulbrich M."/>
            <person name="Aldana K.S."/>
            <person name="Brown J.W."/>
            <person name="Campbell D.M."/>
            <person name="Chai A.E."/>
            <person name="Dalson K.A."/>
            <person name="Dembinski E."/>
            <person name="Gomez D.E."/>
            <person name="Gupta K."/>
            <person name="Guyot M."/>
            <person name="Hocutt K.M."/>
            <person name="Holsinger J.M."/>
            <person name="Ibarra L.A."/>
            <person name="Jeon T.-Y."/>
            <person name="Mackenzie M."/>
            <person name="Marquez I.-P.P."/>
            <person name="Mathenge R.W."/>
            <person name="Mo B.F."/>
            <person name="Nelson S."/>
            <person name="Zepeda J."/>
            <person name="Zhang L.J."/>
            <person name="Ngo R."/>
            <person name="Tse V.Y."/>
            <person name="Garlena R.A."/>
            <person name="Russell D.A."/>
            <person name="Pope W.H."/>
            <person name="Jacobs-Sera D."/>
            <person name="Hatfull G.F."/>
            <person name="Reddi K."/>
            <person name="Moberg-Parker J."/>
            <person name="Freise A.C."/>
        </authorList>
    </citation>
    <scope>NUCLEOTIDE SEQUENCE</scope>
</reference>
<dbReference type="Proteomes" id="UP000693682">
    <property type="component" value="Segment"/>
</dbReference>
<proteinExistence type="predicted"/>